<sequence length="108" mass="12611">MLLDILVADGLLTVFLILILVTLLWINIRRPSDLPPGPPIYVPGLGNMLELNPQNLLKQFQDYRKEYGDVFSLKMRSKWWIILCYDVIHAALVKECRCFLIKTRYIYG</sequence>
<evidence type="ECO:0000256" key="3">
    <source>
        <dbReference type="ARBA" id="ARBA00023004"/>
    </source>
</evidence>
<evidence type="ECO:0000256" key="2">
    <source>
        <dbReference type="ARBA" id="ARBA00022723"/>
    </source>
</evidence>
<dbReference type="InterPro" id="IPR050182">
    <property type="entry name" value="Cytochrome_P450_fam2"/>
</dbReference>
<dbReference type="SUPFAM" id="SSF48264">
    <property type="entry name" value="Cytochrome P450"/>
    <property type="match status" value="1"/>
</dbReference>
<organism evidence="5 6">
    <name type="scientific">Tegillarca granosa</name>
    <name type="common">Malaysian cockle</name>
    <name type="synonym">Anadara granosa</name>
    <dbReference type="NCBI Taxonomy" id="220873"/>
    <lineage>
        <taxon>Eukaryota</taxon>
        <taxon>Metazoa</taxon>
        <taxon>Spiralia</taxon>
        <taxon>Lophotrochozoa</taxon>
        <taxon>Mollusca</taxon>
        <taxon>Bivalvia</taxon>
        <taxon>Autobranchia</taxon>
        <taxon>Pteriomorphia</taxon>
        <taxon>Arcoida</taxon>
        <taxon>Arcoidea</taxon>
        <taxon>Arcidae</taxon>
        <taxon>Tegillarca</taxon>
    </lineage>
</organism>
<comment type="caution">
    <text evidence="5">The sequence shown here is derived from an EMBL/GenBank/DDBJ whole genome shotgun (WGS) entry which is preliminary data.</text>
</comment>
<dbReference type="InterPro" id="IPR001128">
    <property type="entry name" value="Cyt_P450"/>
</dbReference>
<dbReference type="PANTHER" id="PTHR24300">
    <property type="entry name" value="CYTOCHROME P450 508A4-RELATED"/>
    <property type="match status" value="1"/>
</dbReference>
<keyword evidence="4" id="KW-1133">Transmembrane helix</keyword>
<accession>A0ABQ9E2F0</accession>
<dbReference type="Pfam" id="PF00067">
    <property type="entry name" value="p450"/>
    <property type="match status" value="1"/>
</dbReference>
<dbReference type="InterPro" id="IPR036396">
    <property type="entry name" value="Cyt_P450_sf"/>
</dbReference>
<gene>
    <name evidence="5" type="ORF">KUTeg_024236</name>
</gene>
<proteinExistence type="inferred from homology"/>
<protein>
    <submittedName>
        <fullName evidence="5">Uncharacterized protein</fullName>
    </submittedName>
</protein>
<feature type="transmembrane region" description="Helical" evidence="4">
    <location>
        <begin position="6"/>
        <end position="26"/>
    </location>
</feature>
<dbReference type="Proteomes" id="UP001217089">
    <property type="component" value="Unassembled WGS sequence"/>
</dbReference>
<dbReference type="EMBL" id="JARBDR010000923">
    <property type="protein sequence ID" value="KAJ8297705.1"/>
    <property type="molecule type" value="Genomic_DNA"/>
</dbReference>
<evidence type="ECO:0000313" key="5">
    <source>
        <dbReference type="EMBL" id="KAJ8297705.1"/>
    </source>
</evidence>
<keyword evidence="4" id="KW-0472">Membrane</keyword>
<keyword evidence="2" id="KW-0479">Metal-binding</keyword>
<keyword evidence="3" id="KW-0408">Iron</keyword>
<evidence type="ECO:0000313" key="6">
    <source>
        <dbReference type="Proteomes" id="UP001217089"/>
    </source>
</evidence>
<comment type="similarity">
    <text evidence="1">Belongs to the cytochrome P450 family.</text>
</comment>
<evidence type="ECO:0000256" key="4">
    <source>
        <dbReference type="SAM" id="Phobius"/>
    </source>
</evidence>
<evidence type="ECO:0000256" key="1">
    <source>
        <dbReference type="ARBA" id="ARBA00010617"/>
    </source>
</evidence>
<keyword evidence="4" id="KW-0812">Transmembrane</keyword>
<keyword evidence="6" id="KW-1185">Reference proteome</keyword>
<dbReference type="Gene3D" id="1.10.630.10">
    <property type="entry name" value="Cytochrome P450"/>
    <property type="match status" value="1"/>
</dbReference>
<reference evidence="5 6" key="1">
    <citation type="submission" date="2022-12" db="EMBL/GenBank/DDBJ databases">
        <title>Chromosome-level genome of Tegillarca granosa.</title>
        <authorList>
            <person name="Kim J."/>
        </authorList>
    </citation>
    <scope>NUCLEOTIDE SEQUENCE [LARGE SCALE GENOMIC DNA]</scope>
    <source>
        <strain evidence="5">Teg-2019</strain>
        <tissue evidence="5">Adductor muscle</tissue>
    </source>
</reference>
<name>A0ABQ9E2F0_TEGGR</name>
<dbReference type="PANTHER" id="PTHR24300:SF404">
    <property type="entry name" value="CYTOCHROME P450 2D6-LIKE"/>
    <property type="match status" value="1"/>
</dbReference>